<feature type="region of interest" description="Disordered" evidence="1">
    <location>
        <begin position="30"/>
        <end position="200"/>
    </location>
</feature>
<dbReference type="GO" id="GO:0015074">
    <property type="term" value="P:DNA integration"/>
    <property type="evidence" value="ECO:0007669"/>
    <property type="project" value="InterPro"/>
</dbReference>
<dbReference type="InterPro" id="IPR052160">
    <property type="entry name" value="Gypsy_RT_Integrase-like"/>
</dbReference>
<dbReference type="Proteomes" id="UP000429607">
    <property type="component" value="Unassembled WGS sequence"/>
</dbReference>
<evidence type="ECO:0000256" key="1">
    <source>
        <dbReference type="SAM" id="MobiDB-lite"/>
    </source>
</evidence>
<gene>
    <name evidence="3" type="ORF">PR001_g6010</name>
    <name evidence="4" type="ORF">PR003_g6342</name>
</gene>
<dbReference type="PROSITE" id="PS50994">
    <property type="entry name" value="INTEGRASE"/>
    <property type="match status" value="1"/>
</dbReference>
<evidence type="ECO:0000313" key="3">
    <source>
        <dbReference type="EMBL" id="KAE9042905.1"/>
    </source>
</evidence>
<feature type="compositionally biased region" description="Basic and acidic residues" evidence="1">
    <location>
        <begin position="62"/>
        <end position="75"/>
    </location>
</feature>
<evidence type="ECO:0000313" key="4">
    <source>
        <dbReference type="EMBL" id="KAE9348580.1"/>
    </source>
</evidence>
<accession>A0A6A4G2N0</accession>
<sequence>MLLEQLAPYFVREAKFASDAIFRSGSTCDRRHAGDDDADQVAQADKAGDDARAARASGGVAGRHEVRRGRSEPPPDKTAGPTETTGAKLTSDERARMSRTEALRRTPAESHEVSRKANDGAVTTSGENGAGGRQGKTPRTKQTAAVPRGEGHDEQRRVGPILGGDGAETSGQDADVRPTKASSESVAQRTGTQTLQLTDEGIAAAQRKSRLVQRMLQAGEHKGMKVERRHGMVLINTAAGRRVVLPPELWPVVFKECHDSVWAGHLRAPHTHAQIAQVYWWPALLQEVKQWVGARRRGPLPTNDGRPRYVIAALEYVTRYAVAVTVTQHTAENVAEFLMKDVVLKFGPFRKLLTDGAPELTGKVIEELVVLLQAQQINPVSYRPQMIGLVERFHRTWKDCVATYMHEDAQRDWDV</sequence>
<feature type="compositionally biased region" description="Basic and acidic residues" evidence="1">
    <location>
        <begin position="90"/>
        <end position="118"/>
    </location>
</feature>
<dbReference type="Pfam" id="PF17921">
    <property type="entry name" value="Integrase_H2C2"/>
    <property type="match status" value="1"/>
</dbReference>
<comment type="caution">
    <text evidence="4">The sequence shown here is derived from an EMBL/GenBank/DDBJ whole genome shotgun (WGS) entry which is preliminary data.</text>
</comment>
<dbReference type="InterPro" id="IPR041588">
    <property type="entry name" value="Integrase_H2C2"/>
</dbReference>
<dbReference type="AlphaFoldDB" id="A0A6A4G2N0"/>
<dbReference type="Gene3D" id="3.30.420.10">
    <property type="entry name" value="Ribonuclease H-like superfamily/Ribonuclease H"/>
    <property type="match status" value="1"/>
</dbReference>
<proteinExistence type="predicted"/>
<dbReference type="GO" id="GO:0003676">
    <property type="term" value="F:nucleic acid binding"/>
    <property type="evidence" value="ECO:0007669"/>
    <property type="project" value="InterPro"/>
</dbReference>
<dbReference type="Gene3D" id="1.10.340.70">
    <property type="match status" value="1"/>
</dbReference>
<dbReference type="SUPFAM" id="SSF53098">
    <property type="entry name" value="Ribonuclease H-like"/>
    <property type="match status" value="1"/>
</dbReference>
<protein>
    <recommendedName>
        <fullName evidence="2">Integrase catalytic domain-containing protein</fullName>
    </recommendedName>
</protein>
<dbReference type="InterPro" id="IPR001584">
    <property type="entry name" value="Integrase_cat-core"/>
</dbReference>
<dbReference type="EMBL" id="QXFV01000276">
    <property type="protein sequence ID" value="KAE9042905.1"/>
    <property type="molecule type" value="Genomic_DNA"/>
</dbReference>
<name>A0A6A4G2N0_9STRA</name>
<feature type="compositionally biased region" description="Polar residues" evidence="1">
    <location>
        <begin position="180"/>
        <end position="197"/>
    </location>
</feature>
<reference evidence="4 6" key="1">
    <citation type="submission" date="2018-08" db="EMBL/GenBank/DDBJ databases">
        <title>Genomic investigation of the strawberry pathogen Phytophthora fragariae indicates pathogenicity is determined by transcriptional variation in three key races.</title>
        <authorList>
            <person name="Adams T.M."/>
            <person name="Armitage A.D."/>
            <person name="Sobczyk M.K."/>
            <person name="Bates H.J."/>
            <person name="Dunwell J.M."/>
            <person name="Nellist C.F."/>
            <person name="Harrison R.J."/>
        </authorList>
    </citation>
    <scope>NUCLEOTIDE SEQUENCE [LARGE SCALE GENOMIC DNA]</scope>
    <source>
        <strain evidence="3 5">SCRP249</strain>
        <strain evidence="4 6">SCRP333</strain>
    </source>
</reference>
<dbReference type="InterPro" id="IPR036397">
    <property type="entry name" value="RNaseH_sf"/>
</dbReference>
<dbReference type="EMBL" id="QXFT01000281">
    <property type="protein sequence ID" value="KAE9348580.1"/>
    <property type="molecule type" value="Genomic_DNA"/>
</dbReference>
<evidence type="ECO:0000313" key="5">
    <source>
        <dbReference type="Proteomes" id="UP000429607"/>
    </source>
</evidence>
<dbReference type="Proteomes" id="UP000434957">
    <property type="component" value="Unassembled WGS sequence"/>
</dbReference>
<organism evidence="4 6">
    <name type="scientific">Phytophthora rubi</name>
    <dbReference type="NCBI Taxonomy" id="129364"/>
    <lineage>
        <taxon>Eukaryota</taxon>
        <taxon>Sar</taxon>
        <taxon>Stramenopiles</taxon>
        <taxon>Oomycota</taxon>
        <taxon>Peronosporomycetes</taxon>
        <taxon>Peronosporales</taxon>
        <taxon>Peronosporaceae</taxon>
        <taxon>Phytophthora</taxon>
    </lineage>
</organism>
<keyword evidence="6" id="KW-1185">Reference proteome</keyword>
<evidence type="ECO:0000259" key="2">
    <source>
        <dbReference type="PROSITE" id="PS50994"/>
    </source>
</evidence>
<feature type="domain" description="Integrase catalytic" evidence="2">
    <location>
        <begin position="278"/>
        <end position="415"/>
    </location>
</feature>
<evidence type="ECO:0000313" key="6">
    <source>
        <dbReference type="Proteomes" id="UP000434957"/>
    </source>
</evidence>
<dbReference type="PANTHER" id="PTHR47266">
    <property type="entry name" value="ENDONUCLEASE-RELATED"/>
    <property type="match status" value="1"/>
</dbReference>
<dbReference type="InterPro" id="IPR012337">
    <property type="entry name" value="RNaseH-like_sf"/>
</dbReference>